<keyword evidence="1" id="KW-0175">Coiled coil</keyword>
<dbReference type="CDD" id="cd01949">
    <property type="entry name" value="GGDEF"/>
    <property type="match status" value="1"/>
</dbReference>
<dbReference type="Gene3D" id="3.30.450.40">
    <property type="match status" value="2"/>
</dbReference>
<evidence type="ECO:0000313" key="4">
    <source>
        <dbReference type="EMBL" id="SDW87247.1"/>
    </source>
</evidence>
<dbReference type="SMART" id="SM00052">
    <property type="entry name" value="EAL"/>
    <property type="match status" value="1"/>
</dbReference>
<dbReference type="InterPro" id="IPR035919">
    <property type="entry name" value="EAL_sf"/>
</dbReference>
<dbReference type="Pfam" id="PF00990">
    <property type="entry name" value="GGDEF"/>
    <property type="match status" value="1"/>
</dbReference>
<evidence type="ECO:0000259" key="2">
    <source>
        <dbReference type="PROSITE" id="PS50883"/>
    </source>
</evidence>
<dbReference type="SUPFAM" id="SSF141868">
    <property type="entry name" value="EAL domain-like"/>
    <property type="match status" value="1"/>
</dbReference>
<dbReference type="FunFam" id="3.20.20.450:FF:000001">
    <property type="entry name" value="Cyclic di-GMP phosphodiesterase yahA"/>
    <property type="match status" value="1"/>
</dbReference>
<feature type="domain" description="EAL" evidence="2">
    <location>
        <begin position="682"/>
        <end position="934"/>
    </location>
</feature>
<dbReference type="AlphaFoldDB" id="A0A1H2X389"/>
<dbReference type="PROSITE" id="PS50887">
    <property type="entry name" value="GGDEF"/>
    <property type="match status" value="1"/>
</dbReference>
<proteinExistence type="predicted"/>
<dbReference type="Gene3D" id="3.30.70.270">
    <property type="match status" value="1"/>
</dbReference>
<dbReference type="OrthoDB" id="9759607at2"/>
<dbReference type="Pfam" id="PF13185">
    <property type="entry name" value="GAF_2"/>
    <property type="match status" value="1"/>
</dbReference>
<dbReference type="Gene3D" id="3.30.450.20">
    <property type="entry name" value="PAS domain"/>
    <property type="match status" value="1"/>
</dbReference>
<organism evidence="4 5">
    <name type="scientific">Marinococcus luteus</name>
    <dbReference type="NCBI Taxonomy" id="1122204"/>
    <lineage>
        <taxon>Bacteria</taxon>
        <taxon>Bacillati</taxon>
        <taxon>Bacillota</taxon>
        <taxon>Bacilli</taxon>
        <taxon>Bacillales</taxon>
        <taxon>Bacillaceae</taxon>
        <taxon>Marinococcus</taxon>
    </lineage>
</organism>
<dbReference type="NCBIfam" id="TIGR00254">
    <property type="entry name" value="GGDEF"/>
    <property type="match status" value="1"/>
</dbReference>
<dbReference type="InterPro" id="IPR000160">
    <property type="entry name" value="GGDEF_dom"/>
</dbReference>
<dbReference type="SUPFAM" id="SSF55785">
    <property type="entry name" value="PYP-like sensor domain (PAS domain)"/>
    <property type="match status" value="1"/>
</dbReference>
<protein>
    <submittedName>
        <fullName evidence="4">Diguanylate cyclase (GGDEF) domain-containing protein</fullName>
    </submittedName>
</protein>
<dbReference type="PANTHER" id="PTHR44757:SF2">
    <property type="entry name" value="BIOFILM ARCHITECTURE MAINTENANCE PROTEIN MBAA"/>
    <property type="match status" value="1"/>
</dbReference>
<dbReference type="InterPro" id="IPR029016">
    <property type="entry name" value="GAF-like_dom_sf"/>
</dbReference>
<dbReference type="InterPro" id="IPR001633">
    <property type="entry name" value="EAL_dom"/>
</dbReference>
<feature type="domain" description="GGDEF" evidence="3">
    <location>
        <begin position="540"/>
        <end position="673"/>
    </location>
</feature>
<dbReference type="SMART" id="SM00065">
    <property type="entry name" value="GAF"/>
    <property type="match status" value="2"/>
</dbReference>
<gene>
    <name evidence="4" type="ORF">SAMN05421781_2623</name>
</gene>
<keyword evidence="5" id="KW-1185">Reference proteome</keyword>
<dbReference type="InterPro" id="IPR052155">
    <property type="entry name" value="Biofilm_reg_signaling"/>
</dbReference>
<dbReference type="Gene3D" id="3.20.20.450">
    <property type="entry name" value="EAL domain"/>
    <property type="match status" value="1"/>
</dbReference>
<dbReference type="CDD" id="cd01948">
    <property type="entry name" value="EAL"/>
    <property type="match status" value="1"/>
</dbReference>
<dbReference type="PROSITE" id="PS50883">
    <property type="entry name" value="EAL"/>
    <property type="match status" value="1"/>
</dbReference>
<dbReference type="SUPFAM" id="SSF55781">
    <property type="entry name" value="GAF domain-like"/>
    <property type="match status" value="2"/>
</dbReference>
<accession>A0A1H2X389</accession>
<evidence type="ECO:0000256" key="1">
    <source>
        <dbReference type="SAM" id="Coils"/>
    </source>
</evidence>
<dbReference type="Proteomes" id="UP000199488">
    <property type="component" value="Unassembled WGS sequence"/>
</dbReference>
<dbReference type="InterPro" id="IPR003018">
    <property type="entry name" value="GAF"/>
</dbReference>
<dbReference type="InterPro" id="IPR029787">
    <property type="entry name" value="Nucleotide_cyclase"/>
</dbReference>
<dbReference type="SUPFAM" id="SSF55073">
    <property type="entry name" value="Nucleotide cyclase"/>
    <property type="match status" value="1"/>
</dbReference>
<sequence>MSNGQHNRYTRLARITRLINANLDIKTLLEHVVTAISEEIIQCDAVGIYLPEDRERYRGYVSKPEVLSGMTIDQHLVDPQVDHLAREVIESRKSIYIADTSKDDRPDARTVDFFQIRSVLTVPISHGDELFGLVYLFDYGIPMNLTESEIETVEAYVHMAAVAIRNSQAMHNIEELLHEKQTLIEVMEQLAHSQTSDSAIDVCFSHIGDELNNHNVSLHIIDPVSKETVIPSKLSRRSDFEQGEWLNIHEQMQMDQTNDKLFQQVVQTKQPLFVEDVAEENRIFQKICDVFNIKSIFMVPMISVGRVLGVIVIAHIGGQPAEYTKAQQRRVESIVNATAPVLIHLYNLESQESIIARRTEEIQSKNEELQRLILEMRKINTEKELIMNTVDEGIIGFSLEGTVMFSNEAAEHMLETDTQLFHSIESYDEILEHVENEEGALSDIFASYLESDSMQPVSGEAYMSHPEKGLVTLEYTLSSQIEEGIVVGYVLTVRDVTVRKEMEQRIEYYAYYDGTTGLPNRMLVHDRLSQTIREAKEHDQEIAVLFLDLDRFKQINDRFGHAGGDELLTEVAYRLQEMVSGAATVARQGGDEFILILPRLENMVQATTIAEQILRVFRNPFYLEGEEVYVKPSIGISFFPLDGHLADDLIQNANSAMHKAKEMNGNTYRAFSSEQMGPDMKKIRLENDLYRALENNELELFYQPQVRLSKNVVIGVEALVRWNHPLYGKISPSEFIPMAEDTGLITSIGEWILEEACSQAKSWQEQGLCSLRVAVNISAQQFQRECLVETVKEVLARTELAPEFLEIEITENTLLLNTEETVTTMKRLKNIGVRISIDDFGTGYCSLQYLREFPIDTLKIDKVFIDDIKAENSSAPITTTIIALAHSLNLHVIAEGVEMLEQQKFLQANKCDLVQGFLYSKPVQASEIPEFCNK</sequence>
<dbReference type="PANTHER" id="PTHR44757">
    <property type="entry name" value="DIGUANYLATE CYCLASE DGCP"/>
    <property type="match status" value="1"/>
</dbReference>
<feature type="coiled-coil region" evidence="1">
    <location>
        <begin position="348"/>
        <end position="382"/>
    </location>
</feature>
<evidence type="ECO:0000313" key="5">
    <source>
        <dbReference type="Proteomes" id="UP000199488"/>
    </source>
</evidence>
<dbReference type="STRING" id="1122204.SAMN05421781_2623"/>
<dbReference type="Pfam" id="PF01590">
    <property type="entry name" value="GAF"/>
    <property type="match status" value="1"/>
</dbReference>
<dbReference type="InterPro" id="IPR043128">
    <property type="entry name" value="Rev_trsase/Diguanyl_cyclase"/>
</dbReference>
<evidence type="ECO:0000259" key="3">
    <source>
        <dbReference type="PROSITE" id="PS50887"/>
    </source>
</evidence>
<dbReference type="InterPro" id="IPR035965">
    <property type="entry name" value="PAS-like_dom_sf"/>
</dbReference>
<dbReference type="SMART" id="SM00267">
    <property type="entry name" value="GGDEF"/>
    <property type="match status" value="1"/>
</dbReference>
<dbReference type="Pfam" id="PF00563">
    <property type="entry name" value="EAL"/>
    <property type="match status" value="1"/>
</dbReference>
<dbReference type="EMBL" id="FNNC01000006">
    <property type="protein sequence ID" value="SDW87247.1"/>
    <property type="molecule type" value="Genomic_DNA"/>
</dbReference>
<dbReference type="RefSeq" id="WP_091615967.1">
    <property type="nucleotide sequence ID" value="NZ_FNNC01000006.1"/>
</dbReference>
<reference evidence="4 5" key="1">
    <citation type="submission" date="2016-10" db="EMBL/GenBank/DDBJ databases">
        <authorList>
            <person name="de Groot N.N."/>
        </authorList>
    </citation>
    <scope>NUCLEOTIDE SEQUENCE [LARGE SCALE GENOMIC DNA]</scope>
    <source>
        <strain evidence="4 5">DSM 23126</strain>
    </source>
</reference>
<name>A0A1H2X389_9BACI</name>